<keyword evidence="1" id="KW-0378">Hydrolase</keyword>
<keyword evidence="1" id="KW-0540">Nuclease</keyword>
<proteinExistence type="predicted"/>
<dbReference type="GO" id="GO:0003677">
    <property type="term" value="F:DNA binding"/>
    <property type="evidence" value="ECO:0007669"/>
    <property type="project" value="InterPro"/>
</dbReference>
<gene>
    <name evidence="1" type="ORF">CJ670_07095</name>
</gene>
<dbReference type="AlphaFoldDB" id="A0A2S9TDD2"/>
<dbReference type="Proteomes" id="UP000239151">
    <property type="component" value="Unassembled WGS sequence"/>
</dbReference>
<dbReference type="InterPro" id="IPR019046">
    <property type="entry name" value="Restrct_endonuc_II_NgoPII"/>
</dbReference>
<keyword evidence="1" id="KW-0255">Endonuclease</keyword>
<comment type="caution">
    <text evidence="1">The sequence shown here is derived from an EMBL/GenBank/DDBJ whole genome shotgun (WGS) entry which is preliminary data.</text>
</comment>
<dbReference type="Pfam" id="PF09521">
    <property type="entry name" value="RE_NgoPII"/>
    <property type="match status" value="1"/>
</dbReference>
<organism evidence="1 2">
    <name type="scientific">Aliarcobacter cryaerophilus</name>
    <dbReference type="NCBI Taxonomy" id="28198"/>
    <lineage>
        <taxon>Bacteria</taxon>
        <taxon>Pseudomonadati</taxon>
        <taxon>Campylobacterota</taxon>
        <taxon>Epsilonproteobacteria</taxon>
        <taxon>Campylobacterales</taxon>
        <taxon>Arcobacteraceae</taxon>
        <taxon>Aliarcobacter</taxon>
    </lineage>
</organism>
<dbReference type="GO" id="GO:0009307">
    <property type="term" value="P:DNA restriction-modification system"/>
    <property type="evidence" value="ECO:0007669"/>
    <property type="project" value="InterPro"/>
</dbReference>
<dbReference type="EMBL" id="NXGI01000014">
    <property type="protein sequence ID" value="PRM96844.1"/>
    <property type="molecule type" value="Genomic_DNA"/>
</dbReference>
<dbReference type="GO" id="GO:0009036">
    <property type="term" value="F:type II site-specific deoxyribonuclease activity"/>
    <property type="evidence" value="ECO:0007669"/>
    <property type="project" value="InterPro"/>
</dbReference>
<protein>
    <submittedName>
        <fullName evidence="1">Restriction endonuclease</fullName>
    </submittedName>
</protein>
<evidence type="ECO:0000313" key="1">
    <source>
        <dbReference type="EMBL" id="PRM96844.1"/>
    </source>
</evidence>
<reference evidence="1 2" key="1">
    <citation type="submission" date="2017-09" db="EMBL/GenBank/DDBJ databases">
        <title>Reassesment of A. cryaerophilus.</title>
        <authorList>
            <person name="Perez-Cataluna A."/>
            <person name="Collado L."/>
            <person name="Salgado O."/>
            <person name="Lefinanco V."/>
            <person name="Figueras M.J."/>
        </authorList>
    </citation>
    <scope>NUCLEOTIDE SEQUENCE [LARGE SCALE GENOMIC DNA]</scope>
    <source>
        <strain evidence="1 2">LMG 9065</strain>
    </source>
</reference>
<sequence length="284" mass="32514">MSNILKAFINTINSYQSNVSTLTNGNNRANNMGAGLEEFIKDIFAGTINEVNEQNRLTIFSQIYSYSGNKNNPPDLILKNSDAIEIKKLESHNTAIALNSSYPKAKLFSDSSMITTACRNCEENWTVKDMLYVIGNVPKNTNSLKSLWFVYGDCFCADKEVYERIKDTISTGITTIPNVEFTETNELGKVKKVDPLGITDLRIRGMWRIENPTKIFNYLYRYDETKSFQFVCLMKKEKYESMPLEDRQIIENFNNQNVSVNDVRIKNPNNPVQLMDGKLLVFKI</sequence>
<accession>A0A2S9TDD2</accession>
<name>A0A2S9TDD2_9BACT</name>
<evidence type="ECO:0000313" key="2">
    <source>
        <dbReference type="Proteomes" id="UP000239151"/>
    </source>
</evidence>